<keyword evidence="9" id="KW-1185">Reference proteome</keyword>
<dbReference type="InterPro" id="IPR050553">
    <property type="entry name" value="Thioredoxin_ResA/DsbE_sf"/>
</dbReference>
<comment type="subcellular location">
    <subcellularLocation>
        <location evidence="1">Cell envelope</location>
    </subcellularLocation>
</comment>
<dbReference type="PANTHER" id="PTHR42852">
    <property type="entry name" value="THIOL:DISULFIDE INTERCHANGE PROTEIN DSBE"/>
    <property type="match status" value="1"/>
</dbReference>
<dbReference type="InterPro" id="IPR000866">
    <property type="entry name" value="AhpC/TSA"/>
</dbReference>
<dbReference type="Pfam" id="PF00578">
    <property type="entry name" value="AhpC-TSA"/>
    <property type="match status" value="1"/>
</dbReference>
<keyword evidence="2" id="KW-0201">Cytochrome c-type biogenesis</keyword>
<evidence type="ECO:0000256" key="4">
    <source>
        <dbReference type="ARBA" id="ARBA00023157"/>
    </source>
</evidence>
<dbReference type="Proteomes" id="UP000199474">
    <property type="component" value="Unassembled WGS sequence"/>
</dbReference>
<dbReference type="AlphaFoldDB" id="A0A1I1ZAL8"/>
<dbReference type="InterPro" id="IPR017937">
    <property type="entry name" value="Thioredoxin_CS"/>
</dbReference>
<evidence type="ECO:0000256" key="6">
    <source>
        <dbReference type="SAM" id="MobiDB-lite"/>
    </source>
</evidence>
<reference evidence="9" key="1">
    <citation type="submission" date="2016-10" db="EMBL/GenBank/DDBJ databases">
        <authorList>
            <person name="Varghese N."/>
            <person name="Submissions S."/>
        </authorList>
    </citation>
    <scope>NUCLEOTIDE SEQUENCE [LARGE SCALE GENOMIC DNA]</scope>
    <source>
        <strain evidence="9">DSM 22530</strain>
    </source>
</reference>
<keyword evidence="5" id="KW-0676">Redox-active center</keyword>
<sequence length="208" mass="22993">MKKIAIIVVLTGMLAWSVYDLVGSSDNQETANEAEKAEESSFSVEEGSVEEGGGTPSESAEDSPDSDSVGLDVGNIAPDFQLETLNGEQVALSDYRGQRVMVNFWATWCPPCRAEMPDMQSFYENKNVEILAINLTGTESSREGVSDFTDEFGLTFPILMDENTQVANDYQIQPIPSSFMIDSNGRIQFKALGAMNYEMMVQEFEMMQ</sequence>
<evidence type="ECO:0000256" key="3">
    <source>
        <dbReference type="ARBA" id="ARBA00022968"/>
    </source>
</evidence>
<dbReference type="InterPro" id="IPR013766">
    <property type="entry name" value="Thioredoxin_domain"/>
</dbReference>
<proteinExistence type="predicted"/>
<evidence type="ECO:0000313" key="9">
    <source>
        <dbReference type="Proteomes" id="UP000199474"/>
    </source>
</evidence>
<keyword evidence="4" id="KW-1015">Disulfide bond</keyword>
<dbReference type="InterPro" id="IPR036249">
    <property type="entry name" value="Thioredoxin-like_sf"/>
</dbReference>
<dbReference type="SUPFAM" id="SSF52833">
    <property type="entry name" value="Thioredoxin-like"/>
    <property type="match status" value="1"/>
</dbReference>
<feature type="domain" description="Thioredoxin" evidence="7">
    <location>
        <begin position="71"/>
        <end position="208"/>
    </location>
</feature>
<dbReference type="CDD" id="cd02966">
    <property type="entry name" value="TlpA_like_family"/>
    <property type="match status" value="1"/>
</dbReference>
<dbReference type="GO" id="GO:0016491">
    <property type="term" value="F:oxidoreductase activity"/>
    <property type="evidence" value="ECO:0007669"/>
    <property type="project" value="InterPro"/>
</dbReference>
<evidence type="ECO:0000256" key="2">
    <source>
        <dbReference type="ARBA" id="ARBA00022748"/>
    </source>
</evidence>
<feature type="region of interest" description="Disordered" evidence="6">
    <location>
        <begin position="25"/>
        <end position="73"/>
    </location>
</feature>
<evidence type="ECO:0000256" key="1">
    <source>
        <dbReference type="ARBA" id="ARBA00004196"/>
    </source>
</evidence>
<dbReference type="GO" id="GO:0016209">
    <property type="term" value="F:antioxidant activity"/>
    <property type="evidence" value="ECO:0007669"/>
    <property type="project" value="InterPro"/>
</dbReference>
<dbReference type="Gene3D" id="3.40.30.10">
    <property type="entry name" value="Glutaredoxin"/>
    <property type="match status" value="1"/>
</dbReference>
<name>A0A1I1ZAL8_9BACI</name>
<dbReference type="PROSITE" id="PS00194">
    <property type="entry name" value="THIOREDOXIN_1"/>
    <property type="match status" value="1"/>
</dbReference>
<evidence type="ECO:0000256" key="5">
    <source>
        <dbReference type="ARBA" id="ARBA00023284"/>
    </source>
</evidence>
<dbReference type="GO" id="GO:0030313">
    <property type="term" value="C:cell envelope"/>
    <property type="evidence" value="ECO:0007669"/>
    <property type="project" value="UniProtKB-SubCell"/>
</dbReference>
<accession>A0A1I1ZAL8</accession>
<gene>
    <name evidence="8" type="ORF">SAMN05216238_11224</name>
</gene>
<keyword evidence="3" id="KW-0812">Transmembrane</keyword>
<dbReference type="EMBL" id="FOMR01000012">
    <property type="protein sequence ID" value="SFE28801.1"/>
    <property type="molecule type" value="Genomic_DNA"/>
</dbReference>
<evidence type="ECO:0000259" key="7">
    <source>
        <dbReference type="PROSITE" id="PS51352"/>
    </source>
</evidence>
<dbReference type="STRING" id="640948.SAMN05216238_11224"/>
<dbReference type="GO" id="GO:0017004">
    <property type="term" value="P:cytochrome complex assembly"/>
    <property type="evidence" value="ECO:0007669"/>
    <property type="project" value="UniProtKB-KW"/>
</dbReference>
<dbReference type="RefSeq" id="WP_090086736.1">
    <property type="nucleotide sequence ID" value="NZ_FOMR01000012.1"/>
</dbReference>
<protein>
    <submittedName>
        <fullName evidence="8">Peroxiredoxin</fullName>
    </submittedName>
</protein>
<dbReference type="PANTHER" id="PTHR42852:SF6">
    <property type="entry name" value="THIOL:DISULFIDE INTERCHANGE PROTEIN DSBE"/>
    <property type="match status" value="1"/>
</dbReference>
<keyword evidence="3" id="KW-0735">Signal-anchor</keyword>
<dbReference type="OrthoDB" id="25753at2"/>
<organism evidence="8 9">
    <name type="scientific">Lentibacillus persicus</name>
    <dbReference type="NCBI Taxonomy" id="640948"/>
    <lineage>
        <taxon>Bacteria</taxon>
        <taxon>Bacillati</taxon>
        <taxon>Bacillota</taxon>
        <taxon>Bacilli</taxon>
        <taxon>Bacillales</taxon>
        <taxon>Bacillaceae</taxon>
        <taxon>Lentibacillus</taxon>
    </lineage>
</organism>
<evidence type="ECO:0000313" key="8">
    <source>
        <dbReference type="EMBL" id="SFE28801.1"/>
    </source>
</evidence>
<dbReference type="PROSITE" id="PS51352">
    <property type="entry name" value="THIOREDOXIN_2"/>
    <property type="match status" value="1"/>
</dbReference>